<keyword evidence="2" id="KW-1185">Reference proteome</keyword>
<comment type="caution">
    <text evidence="1">The sequence shown here is derived from an EMBL/GenBank/DDBJ whole genome shotgun (WGS) entry which is preliminary data.</text>
</comment>
<reference evidence="1" key="1">
    <citation type="submission" date="2020-04" db="EMBL/GenBank/DDBJ databases">
        <authorList>
            <person name="Alioto T."/>
            <person name="Alioto T."/>
            <person name="Gomez Garrido J."/>
        </authorList>
    </citation>
    <scope>NUCLEOTIDE SEQUENCE</scope>
    <source>
        <strain evidence="1">A484AB</strain>
    </source>
</reference>
<dbReference type="EMBL" id="CACRXK020016154">
    <property type="protein sequence ID" value="CAB4029409.1"/>
    <property type="molecule type" value="Genomic_DNA"/>
</dbReference>
<evidence type="ECO:0000313" key="2">
    <source>
        <dbReference type="Proteomes" id="UP001152795"/>
    </source>
</evidence>
<organism evidence="1 2">
    <name type="scientific">Paramuricea clavata</name>
    <name type="common">Red gorgonian</name>
    <name type="synonym">Violescent sea-whip</name>
    <dbReference type="NCBI Taxonomy" id="317549"/>
    <lineage>
        <taxon>Eukaryota</taxon>
        <taxon>Metazoa</taxon>
        <taxon>Cnidaria</taxon>
        <taxon>Anthozoa</taxon>
        <taxon>Octocorallia</taxon>
        <taxon>Malacalcyonacea</taxon>
        <taxon>Plexauridae</taxon>
        <taxon>Paramuricea</taxon>
    </lineage>
</organism>
<name>A0A7D9LB43_PARCT</name>
<gene>
    <name evidence="1" type="ORF">PACLA_8A043467</name>
</gene>
<feature type="non-terminal residue" evidence="1">
    <location>
        <position position="1"/>
    </location>
</feature>
<protein>
    <submittedName>
        <fullName evidence="1">Uncharacterized protein</fullName>
    </submittedName>
</protein>
<sequence length="216" mass="24985">IMFNTRNKSETSKKSGFFSNSCQLDFGPDFLNPFNWHEEAKGLIVKISPWHLSYSDEGLIIQLEGVFAETCRTPVKFCFDFAQCLKKVTLHAEIDFEFHLSLRMIVNPVYLGDFENDMEFVRKTGVEKIVVGNDSFCVKRDMEHISIILMSGALRQSCNGKQALERIILIFDHRFDFLFGVLTQLDQCHYSPQVTDADKKKTNKNYLTPYRNGIFK</sequence>
<feature type="non-terminal residue" evidence="1">
    <location>
        <position position="216"/>
    </location>
</feature>
<dbReference type="Proteomes" id="UP001152795">
    <property type="component" value="Unassembled WGS sequence"/>
</dbReference>
<evidence type="ECO:0000313" key="1">
    <source>
        <dbReference type="EMBL" id="CAB4029409.1"/>
    </source>
</evidence>
<accession>A0A7D9LB43</accession>
<dbReference type="AlphaFoldDB" id="A0A7D9LB43"/>
<proteinExistence type="predicted"/>